<evidence type="ECO:0000313" key="2">
    <source>
        <dbReference type="Proteomes" id="UP000266861"/>
    </source>
</evidence>
<dbReference type="AlphaFoldDB" id="A0A397GXR9"/>
<name>A0A397GXR9_9GLOM</name>
<protein>
    <submittedName>
        <fullName evidence="1">Uncharacterized protein</fullName>
    </submittedName>
</protein>
<sequence>MQEKFLPTDIPETYEKKIRLLLLQISNNNANALAILWNHLPDKLFSRMEITALADIDAFFTNLKDIWLKRQPSTFIYNGNRSLSIIATNLSSISYHIWAHLVLRFSSNQNLSFDQDPQL</sequence>
<dbReference type="STRING" id="1348612.A0A397GXR9"/>
<gene>
    <name evidence="1" type="ORF">Glove_420g42</name>
</gene>
<proteinExistence type="predicted"/>
<reference evidence="1 2" key="1">
    <citation type="submission" date="2018-08" db="EMBL/GenBank/DDBJ databases">
        <title>Genome and evolution of the arbuscular mycorrhizal fungus Diversispora epigaea (formerly Glomus versiforme) and its bacterial endosymbionts.</title>
        <authorList>
            <person name="Sun X."/>
            <person name="Fei Z."/>
            <person name="Harrison M."/>
        </authorList>
    </citation>
    <scope>NUCLEOTIDE SEQUENCE [LARGE SCALE GENOMIC DNA]</scope>
    <source>
        <strain evidence="1 2">IT104</strain>
    </source>
</reference>
<dbReference type="EMBL" id="PQFF01000372">
    <property type="protein sequence ID" value="RHZ55119.1"/>
    <property type="molecule type" value="Genomic_DNA"/>
</dbReference>
<dbReference type="Proteomes" id="UP000266861">
    <property type="component" value="Unassembled WGS sequence"/>
</dbReference>
<evidence type="ECO:0000313" key="1">
    <source>
        <dbReference type="EMBL" id="RHZ55119.1"/>
    </source>
</evidence>
<keyword evidence="2" id="KW-1185">Reference proteome</keyword>
<accession>A0A397GXR9</accession>
<organism evidence="1 2">
    <name type="scientific">Diversispora epigaea</name>
    <dbReference type="NCBI Taxonomy" id="1348612"/>
    <lineage>
        <taxon>Eukaryota</taxon>
        <taxon>Fungi</taxon>
        <taxon>Fungi incertae sedis</taxon>
        <taxon>Mucoromycota</taxon>
        <taxon>Glomeromycotina</taxon>
        <taxon>Glomeromycetes</taxon>
        <taxon>Diversisporales</taxon>
        <taxon>Diversisporaceae</taxon>
        <taxon>Diversispora</taxon>
    </lineage>
</organism>
<comment type="caution">
    <text evidence="1">The sequence shown here is derived from an EMBL/GenBank/DDBJ whole genome shotgun (WGS) entry which is preliminary data.</text>
</comment>